<name>A0ABT6HNY2_9ACTN</name>
<organism evidence="2 3">
    <name type="scientific">Streptomyces chengmaiensis</name>
    <dbReference type="NCBI Taxonomy" id="3040919"/>
    <lineage>
        <taxon>Bacteria</taxon>
        <taxon>Bacillati</taxon>
        <taxon>Actinomycetota</taxon>
        <taxon>Actinomycetes</taxon>
        <taxon>Kitasatosporales</taxon>
        <taxon>Streptomycetaceae</taxon>
        <taxon>Streptomyces</taxon>
    </lineage>
</organism>
<dbReference type="RefSeq" id="WP_279928947.1">
    <property type="nucleotide sequence ID" value="NZ_JARWBG010000018.1"/>
</dbReference>
<evidence type="ECO:0000313" key="3">
    <source>
        <dbReference type="Proteomes" id="UP001223144"/>
    </source>
</evidence>
<dbReference type="InterPro" id="IPR007278">
    <property type="entry name" value="DUF397"/>
</dbReference>
<evidence type="ECO:0000259" key="1">
    <source>
        <dbReference type="Pfam" id="PF04149"/>
    </source>
</evidence>
<dbReference type="Proteomes" id="UP001223144">
    <property type="component" value="Unassembled WGS sequence"/>
</dbReference>
<feature type="domain" description="DUF397" evidence="1">
    <location>
        <begin position="8"/>
        <end position="56"/>
    </location>
</feature>
<dbReference type="Pfam" id="PF04149">
    <property type="entry name" value="DUF397"/>
    <property type="match status" value="1"/>
</dbReference>
<proteinExistence type="predicted"/>
<evidence type="ECO:0000313" key="2">
    <source>
        <dbReference type="EMBL" id="MDH2390431.1"/>
    </source>
</evidence>
<protein>
    <submittedName>
        <fullName evidence="2">DUF397 domain-containing protein</fullName>
    </submittedName>
</protein>
<reference evidence="2 3" key="1">
    <citation type="submission" date="2023-04" db="EMBL/GenBank/DDBJ databases">
        <title>Streptomyces chengmaiensis sp. nov. isolated from the stem of mangrove plant in Hainan.</title>
        <authorList>
            <person name="Huang X."/>
            <person name="Zhou S."/>
            <person name="Chu X."/>
            <person name="Xie Y."/>
            <person name="Lin Y."/>
        </authorList>
    </citation>
    <scope>NUCLEOTIDE SEQUENCE [LARGE SCALE GENOMIC DNA]</scope>
    <source>
        <strain evidence="2 3">HNM0663</strain>
    </source>
</reference>
<keyword evidence="3" id="KW-1185">Reference proteome</keyword>
<gene>
    <name evidence="2" type="ORF">QCN29_16835</name>
</gene>
<comment type="caution">
    <text evidence="2">The sequence shown here is derived from an EMBL/GenBank/DDBJ whole genome shotgun (WGS) entry which is preliminary data.</text>
</comment>
<sequence>MTTFHGVEFRTSSYSTDDCVSVAPTPDAIAVADTKTGHRDVVEISPPAWDAFLSGLTR</sequence>
<accession>A0ABT6HNY2</accession>
<dbReference type="EMBL" id="JARWBG010000018">
    <property type="protein sequence ID" value="MDH2390431.1"/>
    <property type="molecule type" value="Genomic_DNA"/>
</dbReference>